<name>A0ABR2PQI5_9ROSI</name>
<accession>A0ABR2PQI5</accession>
<keyword evidence="3" id="KW-1185">Reference proteome</keyword>
<dbReference type="Proteomes" id="UP001396334">
    <property type="component" value="Unassembled WGS sequence"/>
</dbReference>
<sequence>MVSQLLAHNQLQSRHSRPVRAAQATKALPFAAARVSRVLQGRRRRQLAQHDGETSSNNGVFKPQATLTYAETQGESETLQATLTCRLLSRPSVPPGKDRKIVG</sequence>
<evidence type="ECO:0000256" key="1">
    <source>
        <dbReference type="SAM" id="MobiDB-lite"/>
    </source>
</evidence>
<dbReference type="EMBL" id="JBBPBN010000053">
    <property type="protein sequence ID" value="KAK8990726.1"/>
    <property type="molecule type" value="Genomic_DNA"/>
</dbReference>
<evidence type="ECO:0000313" key="3">
    <source>
        <dbReference type="Proteomes" id="UP001396334"/>
    </source>
</evidence>
<protein>
    <submittedName>
        <fullName evidence="2">Uncharacterized protein</fullName>
    </submittedName>
</protein>
<reference evidence="2 3" key="1">
    <citation type="journal article" date="2024" name="G3 (Bethesda)">
        <title>Genome assembly of Hibiscus sabdariffa L. provides insights into metabolisms of medicinal natural products.</title>
        <authorList>
            <person name="Kim T."/>
        </authorList>
    </citation>
    <scope>NUCLEOTIDE SEQUENCE [LARGE SCALE GENOMIC DNA]</scope>
    <source>
        <strain evidence="2">TK-2024</strain>
        <tissue evidence="2">Old leaves</tissue>
    </source>
</reference>
<gene>
    <name evidence="2" type="ORF">V6N11_028689</name>
</gene>
<organism evidence="2 3">
    <name type="scientific">Hibiscus sabdariffa</name>
    <name type="common">roselle</name>
    <dbReference type="NCBI Taxonomy" id="183260"/>
    <lineage>
        <taxon>Eukaryota</taxon>
        <taxon>Viridiplantae</taxon>
        <taxon>Streptophyta</taxon>
        <taxon>Embryophyta</taxon>
        <taxon>Tracheophyta</taxon>
        <taxon>Spermatophyta</taxon>
        <taxon>Magnoliopsida</taxon>
        <taxon>eudicotyledons</taxon>
        <taxon>Gunneridae</taxon>
        <taxon>Pentapetalae</taxon>
        <taxon>rosids</taxon>
        <taxon>malvids</taxon>
        <taxon>Malvales</taxon>
        <taxon>Malvaceae</taxon>
        <taxon>Malvoideae</taxon>
        <taxon>Hibiscus</taxon>
    </lineage>
</organism>
<proteinExistence type="predicted"/>
<comment type="caution">
    <text evidence="2">The sequence shown here is derived from an EMBL/GenBank/DDBJ whole genome shotgun (WGS) entry which is preliminary data.</text>
</comment>
<evidence type="ECO:0000313" key="2">
    <source>
        <dbReference type="EMBL" id="KAK8990726.1"/>
    </source>
</evidence>
<feature type="region of interest" description="Disordered" evidence="1">
    <location>
        <begin position="41"/>
        <end position="62"/>
    </location>
</feature>